<dbReference type="InterPro" id="IPR015422">
    <property type="entry name" value="PyrdxlP-dep_Trfase_small"/>
</dbReference>
<evidence type="ECO:0000256" key="2">
    <source>
        <dbReference type="ARBA" id="ARBA00003076"/>
    </source>
</evidence>
<protein>
    <recommendedName>
        <fullName evidence="7">5-aminolevulinate synthase</fullName>
        <ecNumber evidence="7">2.3.1.37</ecNumber>
    </recommendedName>
    <alternativeName>
        <fullName evidence="7">5-aminolevulinic acid synthase</fullName>
    </alternativeName>
    <alternativeName>
        <fullName evidence="7">Delta-ALA synthase</fullName>
    </alternativeName>
    <alternativeName>
        <fullName evidence="7">Delta-aminolevulinate synthase</fullName>
    </alternativeName>
</protein>
<evidence type="ECO:0000259" key="8">
    <source>
        <dbReference type="Pfam" id="PF00155"/>
    </source>
</evidence>
<dbReference type="GO" id="GO:0006782">
    <property type="term" value="P:protoporphyrinogen IX biosynthetic process"/>
    <property type="evidence" value="ECO:0007669"/>
    <property type="project" value="UniProtKB-UniRule"/>
</dbReference>
<sequence length="493" mass="54129">MAAQVRYSQLARYVRTRGFLQQACYTFQYESLYRHILDQKKQDQTYRYFRSISRLRDQFPFALCNRTGKKVDVWCSNDYLGMGSHPAVITAMERDLRTYGANSGGSRNIAGHSPRVEALEASIAQLHKKPAALYFSSGFAANEAALSTLGSKLPDCVIFSDELNHASMIDGIRHAKAKRHIWKHNDLASLEALLASYPLDVPKIIAFESVYSMCGTIAPIHAICDLAEKYGAITFMDEAHAIGLYGPHGAGVAEHIDFAAHESGRSNGRTAMERVNIISGSVSKGLGTMGGYIAGSAALIDVVRSFARGFIFTTTQSPAVMAGAHAAIQHQLQDRNGRIRLQRNVRAVKLKMAAVDLPVLPNRSHMVPLMIGDAELTQRVTDILFDEYHIYVQAINSPTVATSMERIRISPTGAHGPAQQDALIDALVDIWGRLGLRKASDWQRAGVWSAHEAATTQLWTDEQLGLASSPSRVSPPSSPLHDIRLALLSIFTE</sequence>
<dbReference type="GO" id="GO:0005759">
    <property type="term" value="C:mitochondrial matrix"/>
    <property type="evidence" value="ECO:0007669"/>
    <property type="project" value="UniProtKB-SubCell"/>
</dbReference>
<dbReference type="SUPFAM" id="SSF53383">
    <property type="entry name" value="PLP-dependent transferases"/>
    <property type="match status" value="1"/>
</dbReference>
<keyword evidence="5 7" id="KW-0663">Pyridoxal phosphate</keyword>
<dbReference type="PANTHER" id="PTHR13693:SF102">
    <property type="entry name" value="2-AMINO-3-KETOBUTYRATE COENZYME A LIGASE, MITOCHONDRIAL"/>
    <property type="match status" value="1"/>
</dbReference>
<evidence type="ECO:0000256" key="6">
    <source>
        <dbReference type="ARBA" id="ARBA00023315"/>
    </source>
</evidence>
<dbReference type="Gene3D" id="3.40.640.10">
    <property type="entry name" value="Type I PLP-dependent aspartate aminotransferase-like (Major domain)"/>
    <property type="match status" value="1"/>
</dbReference>
<comment type="pathway">
    <text evidence="7">Porphyrin-containing compound metabolism; protoporphyrin-IX biosynthesis; 5-aminolevulinate from glycine: step 1/1.</text>
</comment>
<dbReference type="EC" id="2.3.1.37" evidence="7"/>
<keyword evidence="7" id="KW-0350">Heme biosynthesis</keyword>
<dbReference type="GO" id="GO:0030170">
    <property type="term" value="F:pyridoxal phosphate binding"/>
    <property type="evidence" value="ECO:0007669"/>
    <property type="project" value="UniProtKB-UniRule"/>
</dbReference>
<comment type="similarity">
    <text evidence="3 7">Belongs to the class-II pyridoxal-phosphate-dependent aminotransferase family.</text>
</comment>
<dbReference type="Pfam" id="PF00155">
    <property type="entry name" value="Aminotran_1_2"/>
    <property type="match status" value="1"/>
</dbReference>
<dbReference type="Gene3D" id="3.90.1150.10">
    <property type="entry name" value="Aspartate Aminotransferase, domain 1"/>
    <property type="match status" value="1"/>
</dbReference>
<dbReference type="InterPro" id="IPR015424">
    <property type="entry name" value="PyrdxlP-dep_Trfase"/>
</dbReference>
<dbReference type="FunFam" id="3.40.640.10:FF:000006">
    <property type="entry name" value="5-aminolevulinate synthase, mitochondrial"/>
    <property type="match status" value="1"/>
</dbReference>
<dbReference type="EMBL" id="ML736264">
    <property type="protein sequence ID" value="KAE8375254.1"/>
    <property type="molecule type" value="Genomic_DNA"/>
</dbReference>
<keyword evidence="7" id="KW-0496">Mitochondrion</keyword>
<proteinExistence type="inferred from homology"/>
<evidence type="ECO:0000256" key="7">
    <source>
        <dbReference type="RuleBase" id="RU910713"/>
    </source>
</evidence>
<comment type="subcellular location">
    <subcellularLocation>
        <location evidence="7">Mitochondrion matrix</location>
    </subcellularLocation>
</comment>
<dbReference type="InterPro" id="IPR015421">
    <property type="entry name" value="PyrdxlP-dep_Trfase_major"/>
</dbReference>
<gene>
    <name evidence="9" type="ORF">BDV26DRAFT_283588</name>
</gene>
<dbReference type="AlphaFoldDB" id="A0A5N7AZI3"/>
<name>A0A5N7AZI3_9EURO</name>
<dbReference type="UniPathway" id="UPA00251">
    <property type="reaction ID" value="UER00375"/>
</dbReference>
<feature type="domain" description="Aminotransferase class I/classII large" evidence="8">
    <location>
        <begin position="73"/>
        <end position="427"/>
    </location>
</feature>
<evidence type="ECO:0000313" key="9">
    <source>
        <dbReference type="EMBL" id="KAE8375254.1"/>
    </source>
</evidence>
<dbReference type="PANTHER" id="PTHR13693">
    <property type="entry name" value="CLASS II AMINOTRANSFERASE/8-AMINO-7-OXONONANOATE SYNTHASE"/>
    <property type="match status" value="1"/>
</dbReference>
<comment type="catalytic activity">
    <reaction evidence="7">
        <text>succinyl-CoA + glycine + H(+) = 5-aminolevulinate + CO2 + CoA</text>
        <dbReference type="Rhea" id="RHEA:12921"/>
        <dbReference type="ChEBI" id="CHEBI:15378"/>
        <dbReference type="ChEBI" id="CHEBI:16526"/>
        <dbReference type="ChEBI" id="CHEBI:57287"/>
        <dbReference type="ChEBI" id="CHEBI:57292"/>
        <dbReference type="ChEBI" id="CHEBI:57305"/>
        <dbReference type="ChEBI" id="CHEBI:356416"/>
        <dbReference type="EC" id="2.3.1.37"/>
    </reaction>
</comment>
<comment type="function">
    <text evidence="2">Catalyzes the synthesis of 5-aminolevulinate (ALA) from succinyl-CoA and glycine, the first and rate-limiting step in heme biosynthesis.</text>
</comment>
<accession>A0A5N7AZI3</accession>
<dbReference type="NCBIfam" id="TIGR01821">
    <property type="entry name" value="5aminolev_synth"/>
    <property type="match status" value="1"/>
</dbReference>
<dbReference type="CDD" id="cd06454">
    <property type="entry name" value="KBL_like"/>
    <property type="match status" value="1"/>
</dbReference>
<reference evidence="9 10" key="1">
    <citation type="submission" date="2019-04" db="EMBL/GenBank/DDBJ databases">
        <title>Friends and foes A comparative genomics studyof 23 Aspergillus species from section Flavi.</title>
        <authorList>
            <consortium name="DOE Joint Genome Institute"/>
            <person name="Kjaerbolling I."/>
            <person name="Vesth T."/>
            <person name="Frisvad J.C."/>
            <person name="Nybo J.L."/>
            <person name="Theobald S."/>
            <person name="Kildgaard S."/>
            <person name="Isbrandt T."/>
            <person name="Kuo A."/>
            <person name="Sato A."/>
            <person name="Lyhne E.K."/>
            <person name="Kogle M.E."/>
            <person name="Wiebenga A."/>
            <person name="Kun R.S."/>
            <person name="Lubbers R.J."/>
            <person name="Makela M.R."/>
            <person name="Barry K."/>
            <person name="Chovatia M."/>
            <person name="Clum A."/>
            <person name="Daum C."/>
            <person name="Haridas S."/>
            <person name="He G."/>
            <person name="LaButti K."/>
            <person name="Lipzen A."/>
            <person name="Mondo S."/>
            <person name="Riley R."/>
            <person name="Salamov A."/>
            <person name="Simmons B.A."/>
            <person name="Magnuson J.K."/>
            <person name="Henrissat B."/>
            <person name="Mortensen U.H."/>
            <person name="Larsen T.O."/>
            <person name="Devries R.P."/>
            <person name="Grigoriev I.V."/>
            <person name="Machida M."/>
            <person name="Baker S.E."/>
            <person name="Andersen M.R."/>
        </authorList>
    </citation>
    <scope>NUCLEOTIDE SEQUENCE [LARGE SCALE GENOMIC DNA]</scope>
    <source>
        <strain evidence="9 10">IBT 29228</strain>
    </source>
</reference>
<evidence type="ECO:0000256" key="4">
    <source>
        <dbReference type="ARBA" id="ARBA00022679"/>
    </source>
</evidence>
<keyword evidence="10" id="KW-1185">Reference proteome</keyword>
<dbReference type="Proteomes" id="UP000326198">
    <property type="component" value="Unassembled WGS sequence"/>
</dbReference>
<dbReference type="InterPro" id="IPR010961">
    <property type="entry name" value="4pyrrol_synth_NH2levulA_synth"/>
</dbReference>
<evidence type="ECO:0000256" key="1">
    <source>
        <dbReference type="ARBA" id="ARBA00001933"/>
    </source>
</evidence>
<evidence type="ECO:0000256" key="3">
    <source>
        <dbReference type="ARBA" id="ARBA00008392"/>
    </source>
</evidence>
<organism evidence="9 10">
    <name type="scientific">Aspergillus bertholletiae</name>
    <dbReference type="NCBI Taxonomy" id="1226010"/>
    <lineage>
        <taxon>Eukaryota</taxon>
        <taxon>Fungi</taxon>
        <taxon>Dikarya</taxon>
        <taxon>Ascomycota</taxon>
        <taxon>Pezizomycotina</taxon>
        <taxon>Eurotiomycetes</taxon>
        <taxon>Eurotiomycetidae</taxon>
        <taxon>Eurotiales</taxon>
        <taxon>Aspergillaceae</taxon>
        <taxon>Aspergillus</taxon>
        <taxon>Aspergillus subgen. Circumdati</taxon>
    </lineage>
</organism>
<dbReference type="OrthoDB" id="10263824at2759"/>
<keyword evidence="6 7" id="KW-0012">Acyltransferase</keyword>
<dbReference type="InterPro" id="IPR050087">
    <property type="entry name" value="AON_synthase_class-II"/>
</dbReference>
<evidence type="ECO:0000256" key="5">
    <source>
        <dbReference type="ARBA" id="ARBA00022898"/>
    </source>
</evidence>
<dbReference type="InterPro" id="IPR004839">
    <property type="entry name" value="Aminotransferase_I/II_large"/>
</dbReference>
<comment type="cofactor">
    <cofactor evidence="1 7">
        <name>pyridoxal 5'-phosphate</name>
        <dbReference type="ChEBI" id="CHEBI:597326"/>
    </cofactor>
</comment>
<dbReference type="GO" id="GO:0003870">
    <property type="term" value="F:5-aminolevulinate synthase activity"/>
    <property type="evidence" value="ECO:0007669"/>
    <property type="project" value="UniProtKB-EC"/>
</dbReference>
<keyword evidence="4 7" id="KW-0808">Transferase</keyword>
<evidence type="ECO:0000313" key="10">
    <source>
        <dbReference type="Proteomes" id="UP000326198"/>
    </source>
</evidence>